<evidence type="ECO:0000256" key="1">
    <source>
        <dbReference type="SAM" id="MobiDB-lite"/>
    </source>
</evidence>
<organism evidence="3 4">
    <name type="scientific">Phlyctema vagabunda</name>
    <dbReference type="NCBI Taxonomy" id="108571"/>
    <lineage>
        <taxon>Eukaryota</taxon>
        <taxon>Fungi</taxon>
        <taxon>Dikarya</taxon>
        <taxon>Ascomycota</taxon>
        <taxon>Pezizomycotina</taxon>
        <taxon>Leotiomycetes</taxon>
        <taxon>Helotiales</taxon>
        <taxon>Dermateaceae</taxon>
        <taxon>Phlyctema</taxon>
    </lineage>
</organism>
<protein>
    <submittedName>
        <fullName evidence="3">Heterokaryon incompatibility protein</fullName>
    </submittedName>
</protein>
<dbReference type="Proteomes" id="UP001629113">
    <property type="component" value="Unassembled WGS sequence"/>
</dbReference>
<comment type="caution">
    <text evidence="3">The sequence shown here is derived from an EMBL/GenBank/DDBJ whole genome shotgun (WGS) entry which is preliminary data.</text>
</comment>
<sequence>MEDWKDVFRSEMRWSSKSQEPCYAASTEKASDENQSAHRSLIPQREEFRLVILHPSPDYSSPIECSLKHAAFKENVPYEALSYVWGDQSKPKSVTLDGMKQKITINLEEALLHLRKPSEARTLWIDALCINQNDITERNQQVALMKQIYTSCTIDLVWLGRSNEDLERGFEIAGKLEHGHLFKSRDPSRLDQFHLKKLRQQEWRSLAMVFVDLDVWNRVWVMQEISCAPRVVLILGRKTLDWEILAGFLGRNNHSDAFHSAFHHTLYERDAVSTFSGIQVIEHQRDIVRSMRNGYTSKLLDVLARFRYTRATDPRDKIYGLLGLASDTMGVGVDYSKSVRDVFVDIFRAYTDTTQNLDLLCQSQWGVSDVSISGERLPSWCPDFSRPGETVLLFAQRSIFGAGKQHCHIPCSVDTGYQLKLEGIRLGAVSSLYSPSSVHQSRSNESAAFGIMAELVLKGEPYDIRNTYEPTGENTSQAFWRTILADCKIHPTKRLDASDIDVIGGYIDYFQEWEENRQGYRLSNNANDAMMWKMMQDWKFALNEYGFYCMIPKSSQLGDMIVVLDGGKVPLVVRPIAKNPTGGSAEQCYKVVGTAYVHGFMDGQAMKWEEEGKLESGSFCLV</sequence>
<dbReference type="PANTHER" id="PTHR24148:SF77">
    <property type="entry name" value="HETEROKARYON INCOMPATIBILITY DOMAIN-CONTAINING PROTEIN"/>
    <property type="match status" value="1"/>
</dbReference>
<evidence type="ECO:0000259" key="2">
    <source>
        <dbReference type="Pfam" id="PF06985"/>
    </source>
</evidence>
<feature type="domain" description="Heterokaryon incompatibility" evidence="2">
    <location>
        <begin position="78"/>
        <end position="224"/>
    </location>
</feature>
<proteinExistence type="predicted"/>
<accession>A0ABR4PHP8</accession>
<gene>
    <name evidence="3" type="ORF">PVAG01_06773</name>
</gene>
<evidence type="ECO:0000313" key="4">
    <source>
        <dbReference type="Proteomes" id="UP001629113"/>
    </source>
</evidence>
<feature type="region of interest" description="Disordered" evidence="1">
    <location>
        <begin position="13"/>
        <end position="39"/>
    </location>
</feature>
<dbReference type="EMBL" id="JBFCZG010000005">
    <property type="protein sequence ID" value="KAL3422617.1"/>
    <property type="molecule type" value="Genomic_DNA"/>
</dbReference>
<reference evidence="3 4" key="1">
    <citation type="submission" date="2024-06" db="EMBL/GenBank/DDBJ databases">
        <title>Complete genome of Phlyctema vagabunda strain 19-DSS-EL-015.</title>
        <authorList>
            <person name="Fiorenzani C."/>
        </authorList>
    </citation>
    <scope>NUCLEOTIDE SEQUENCE [LARGE SCALE GENOMIC DNA]</scope>
    <source>
        <strain evidence="3 4">19-DSS-EL-015</strain>
    </source>
</reference>
<dbReference type="Pfam" id="PF06985">
    <property type="entry name" value="HET"/>
    <property type="match status" value="1"/>
</dbReference>
<dbReference type="InterPro" id="IPR052895">
    <property type="entry name" value="HetReg/Transcr_Mod"/>
</dbReference>
<name>A0ABR4PHP8_9HELO</name>
<dbReference type="Pfam" id="PF26639">
    <property type="entry name" value="Het-6_barrel"/>
    <property type="match status" value="1"/>
</dbReference>
<keyword evidence="4" id="KW-1185">Reference proteome</keyword>
<evidence type="ECO:0000313" key="3">
    <source>
        <dbReference type="EMBL" id="KAL3422617.1"/>
    </source>
</evidence>
<dbReference type="PANTHER" id="PTHR24148">
    <property type="entry name" value="ANKYRIN REPEAT DOMAIN-CONTAINING PROTEIN 39 HOMOLOG-RELATED"/>
    <property type="match status" value="1"/>
</dbReference>
<dbReference type="InterPro" id="IPR010730">
    <property type="entry name" value="HET"/>
</dbReference>